<feature type="transmembrane region" description="Helical" evidence="1">
    <location>
        <begin position="127"/>
        <end position="145"/>
    </location>
</feature>
<keyword evidence="4" id="KW-1185">Reference proteome</keyword>
<evidence type="ECO:0000256" key="2">
    <source>
        <dbReference type="SAM" id="SignalP"/>
    </source>
</evidence>
<accession>A0A7U2HYU8</accession>
<gene>
    <name evidence="3" type="ORF">JI435_158630</name>
</gene>
<sequence length="211" mass="22943">MPSATKLGINMTLTPPLLTLLRLMPLLSTTASLTHAYMEFVTTSSFLSPAPTTSSLSKSMLRGEEPTSSPQNAAELAAAKEIVIPAWFVNFFNRGVWSVVGLNSITLASAGVNLWVFQEGLGLSRRYYLTGFVAAAAHYAFVPLVGESVTRLFVMCAGREKGRKGGRKGKLPLIAVQDLQEWIGFHKVRMCSVDVVAWVSFMVGVVNMLTR</sequence>
<reference evidence="4" key="1">
    <citation type="journal article" date="2021" name="BMC Genomics">
        <title>Chromosome-level genome assembly and manually-curated proteome of model necrotroph Parastagonospora nodorum Sn15 reveals a genome-wide trove of candidate effector homologs, and redundancy of virulence-related functions within an accessory chromosome.</title>
        <authorList>
            <person name="Bertazzoni S."/>
            <person name="Jones D.A.B."/>
            <person name="Phan H.T."/>
            <person name="Tan K.-C."/>
            <person name="Hane J.K."/>
        </authorList>
    </citation>
    <scope>NUCLEOTIDE SEQUENCE [LARGE SCALE GENOMIC DNA]</scope>
    <source>
        <strain evidence="4">SN15 / ATCC MYA-4574 / FGSC 10173)</strain>
    </source>
</reference>
<evidence type="ECO:0000256" key="1">
    <source>
        <dbReference type="SAM" id="Phobius"/>
    </source>
</evidence>
<keyword evidence="2" id="KW-0732">Signal</keyword>
<feature type="signal peptide" evidence="2">
    <location>
        <begin position="1"/>
        <end position="36"/>
    </location>
</feature>
<dbReference type="Proteomes" id="UP000663193">
    <property type="component" value="Chromosome 5"/>
</dbReference>
<feature type="chain" id="PRO_5031188544" evidence="2">
    <location>
        <begin position="37"/>
        <end position="211"/>
    </location>
</feature>
<dbReference type="VEuPathDB" id="FungiDB:JI435_158630"/>
<dbReference type="EMBL" id="CP069027">
    <property type="protein sequence ID" value="QRC95713.1"/>
    <property type="molecule type" value="Genomic_DNA"/>
</dbReference>
<feature type="transmembrane region" description="Helical" evidence="1">
    <location>
        <begin position="95"/>
        <end position="115"/>
    </location>
</feature>
<keyword evidence="1" id="KW-1133">Transmembrane helix</keyword>
<evidence type="ECO:0000313" key="4">
    <source>
        <dbReference type="Proteomes" id="UP000663193"/>
    </source>
</evidence>
<evidence type="ECO:0000313" key="3">
    <source>
        <dbReference type="EMBL" id="QRC95713.1"/>
    </source>
</evidence>
<proteinExistence type="predicted"/>
<organism evidence="3 4">
    <name type="scientific">Phaeosphaeria nodorum (strain SN15 / ATCC MYA-4574 / FGSC 10173)</name>
    <name type="common">Glume blotch fungus</name>
    <name type="synonym">Parastagonospora nodorum</name>
    <dbReference type="NCBI Taxonomy" id="321614"/>
    <lineage>
        <taxon>Eukaryota</taxon>
        <taxon>Fungi</taxon>
        <taxon>Dikarya</taxon>
        <taxon>Ascomycota</taxon>
        <taxon>Pezizomycotina</taxon>
        <taxon>Dothideomycetes</taxon>
        <taxon>Pleosporomycetidae</taxon>
        <taxon>Pleosporales</taxon>
        <taxon>Pleosporineae</taxon>
        <taxon>Phaeosphaeriaceae</taxon>
        <taxon>Parastagonospora</taxon>
    </lineage>
</organism>
<dbReference type="OrthoDB" id="1523883at2759"/>
<name>A0A7U2HYU8_PHANO</name>
<keyword evidence="1" id="KW-0812">Transmembrane</keyword>
<keyword evidence="1" id="KW-0472">Membrane</keyword>
<protein>
    <submittedName>
        <fullName evidence="3">Uncharacterized protein</fullName>
    </submittedName>
</protein>
<dbReference type="AlphaFoldDB" id="A0A7U2HYU8"/>